<evidence type="ECO:0000313" key="3">
    <source>
        <dbReference type="Proteomes" id="UP001596266"/>
    </source>
</evidence>
<dbReference type="PROSITE" id="PS51257">
    <property type="entry name" value="PROKAR_LIPOPROTEIN"/>
    <property type="match status" value="1"/>
</dbReference>
<gene>
    <name evidence="2" type="ORF">ACFP57_13620</name>
</gene>
<accession>A0ABW1X3W6</accession>
<organism evidence="2 3">
    <name type="scientific">Luteococcus sanguinis</name>
    <dbReference type="NCBI Taxonomy" id="174038"/>
    <lineage>
        <taxon>Bacteria</taxon>
        <taxon>Bacillati</taxon>
        <taxon>Actinomycetota</taxon>
        <taxon>Actinomycetes</taxon>
        <taxon>Propionibacteriales</taxon>
        <taxon>Propionibacteriaceae</taxon>
        <taxon>Luteococcus</taxon>
    </lineage>
</organism>
<keyword evidence="3" id="KW-1185">Reference proteome</keyword>
<feature type="chain" id="PRO_5047107911" description="Lipoprotein" evidence="1">
    <location>
        <begin position="23"/>
        <end position="157"/>
    </location>
</feature>
<evidence type="ECO:0000256" key="1">
    <source>
        <dbReference type="SAM" id="SignalP"/>
    </source>
</evidence>
<comment type="caution">
    <text evidence="2">The sequence shown here is derived from an EMBL/GenBank/DDBJ whole genome shotgun (WGS) entry which is preliminary data.</text>
</comment>
<protein>
    <recommendedName>
        <fullName evidence="4">Lipoprotein</fullName>
    </recommendedName>
</protein>
<dbReference type="Proteomes" id="UP001596266">
    <property type="component" value="Unassembled WGS sequence"/>
</dbReference>
<evidence type="ECO:0000313" key="2">
    <source>
        <dbReference type="EMBL" id="MFC6398015.1"/>
    </source>
</evidence>
<dbReference type="RefSeq" id="WP_343886838.1">
    <property type="nucleotide sequence ID" value="NZ_BAAAKI010000024.1"/>
</dbReference>
<proteinExistence type="predicted"/>
<keyword evidence="1" id="KW-0732">Signal</keyword>
<name>A0ABW1X3W6_9ACTN</name>
<dbReference type="EMBL" id="JBHSUA010000025">
    <property type="protein sequence ID" value="MFC6398015.1"/>
    <property type="molecule type" value="Genomic_DNA"/>
</dbReference>
<reference evidence="3" key="1">
    <citation type="journal article" date="2019" name="Int. J. Syst. Evol. Microbiol.">
        <title>The Global Catalogue of Microorganisms (GCM) 10K type strain sequencing project: providing services to taxonomists for standard genome sequencing and annotation.</title>
        <authorList>
            <consortium name="The Broad Institute Genomics Platform"/>
            <consortium name="The Broad Institute Genome Sequencing Center for Infectious Disease"/>
            <person name="Wu L."/>
            <person name="Ma J."/>
        </authorList>
    </citation>
    <scope>NUCLEOTIDE SEQUENCE [LARGE SCALE GENOMIC DNA]</scope>
    <source>
        <strain evidence="3">CGMCC 1.15277</strain>
    </source>
</reference>
<sequence>MTTRSQSIQRLIALAVVGCSVASCSSQGPTSASTDGGTAPAEQATWAGIISGADSMKIGLDTFYAQEVQMTCSGTSAAPSAILRTTEGWVAEVSSVEEGFGPADVMVFDPDGKSYTFVADGKSGPTWNNGVLQSLFGRNETVDGKEWRLYIQKGSCA</sequence>
<evidence type="ECO:0008006" key="4">
    <source>
        <dbReference type="Google" id="ProtNLM"/>
    </source>
</evidence>
<feature type="signal peptide" evidence="1">
    <location>
        <begin position="1"/>
        <end position="22"/>
    </location>
</feature>